<evidence type="ECO:0000256" key="1">
    <source>
        <dbReference type="SAM" id="Phobius"/>
    </source>
</evidence>
<proteinExistence type="predicted"/>
<evidence type="ECO:0000313" key="2">
    <source>
        <dbReference type="EMBL" id="QNP45758.1"/>
    </source>
</evidence>
<keyword evidence="1" id="KW-1133">Transmembrane helix</keyword>
<dbReference type="Proteomes" id="UP000516105">
    <property type="component" value="Chromosome"/>
</dbReference>
<dbReference type="EMBL" id="CP060782">
    <property type="protein sequence ID" value="QNP45758.1"/>
    <property type="molecule type" value="Genomic_DNA"/>
</dbReference>
<keyword evidence="1" id="KW-0472">Membrane</keyword>
<organism evidence="2 3">
    <name type="scientific">Sphingomonas sediminicola</name>
    <dbReference type="NCBI Taxonomy" id="386874"/>
    <lineage>
        <taxon>Bacteria</taxon>
        <taxon>Pseudomonadati</taxon>
        <taxon>Pseudomonadota</taxon>
        <taxon>Alphaproteobacteria</taxon>
        <taxon>Sphingomonadales</taxon>
        <taxon>Sphingomonadaceae</taxon>
        <taxon>Sphingomonas</taxon>
    </lineage>
</organism>
<evidence type="ECO:0000313" key="3">
    <source>
        <dbReference type="Proteomes" id="UP000516105"/>
    </source>
</evidence>
<name>A0ABX6TAK9_9SPHN</name>
<feature type="transmembrane region" description="Helical" evidence="1">
    <location>
        <begin position="5"/>
        <end position="26"/>
    </location>
</feature>
<accession>A0ABX6TAK9</accession>
<sequence length="72" mass="7671">MKWGVIFVTVVYSAIVLVVAGLAMTLQGDCWAGTTQIEASECSHNATVAGLVVIGAGVALYFAARHFVRSRW</sequence>
<feature type="transmembrane region" description="Helical" evidence="1">
    <location>
        <begin position="46"/>
        <end position="64"/>
    </location>
</feature>
<keyword evidence="3" id="KW-1185">Reference proteome</keyword>
<dbReference type="RefSeq" id="WP_187708711.1">
    <property type="nucleotide sequence ID" value="NZ_CP060782.1"/>
</dbReference>
<gene>
    <name evidence="2" type="ORF">H9L14_14840</name>
</gene>
<reference evidence="2 3" key="1">
    <citation type="submission" date="2020-08" db="EMBL/GenBank/DDBJ databases">
        <title>Genome sequence of Sphingomonas sediminicola KACC 15039T.</title>
        <authorList>
            <person name="Hyun D.-W."/>
            <person name="Bae J.-W."/>
        </authorList>
    </citation>
    <scope>NUCLEOTIDE SEQUENCE [LARGE SCALE GENOMIC DNA]</scope>
    <source>
        <strain evidence="2 3">KACC 15039</strain>
    </source>
</reference>
<protein>
    <submittedName>
        <fullName evidence="2">Uncharacterized protein</fullName>
    </submittedName>
</protein>
<keyword evidence="1" id="KW-0812">Transmembrane</keyword>